<reference evidence="4 5" key="1">
    <citation type="submission" date="2019-07" db="EMBL/GenBank/DDBJ databases">
        <title>Genomics analysis of Aphanomyces spp. identifies a new class of oomycete effector associated with host adaptation.</title>
        <authorList>
            <person name="Gaulin E."/>
        </authorList>
    </citation>
    <scope>NUCLEOTIDE SEQUENCE [LARGE SCALE GENOMIC DNA]</scope>
    <source>
        <strain evidence="4 5">ATCC 201684</strain>
    </source>
</reference>
<name>A0A6G0X353_9STRA</name>
<evidence type="ECO:0000313" key="5">
    <source>
        <dbReference type="Proteomes" id="UP000481153"/>
    </source>
</evidence>
<dbReference type="EMBL" id="VJMJ01000115">
    <property type="protein sequence ID" value="KAF0734348.1"/>
    <property type="molecule type" value="Genomic_DNA"/>
</dbReference>
<dbReference type="VEuPathDB" id="FungiDB:AeMF1_010150"/>
<gene>
    <name evidence="4" type="ORF">Ae201684_008950</name>
</gene>
<comment type="caution">
    <text evidence="4">The sequence shown here is derived from an EMBL/GenBank/DDBJ whole genome shotgun (WGS) entry which is preliminary data.</text>
</comment>
<dbReference type="SUPFAM" id="SSF50978">
    <property type="entry name" value="WD40 repeat-like"/>
    <property type="match status" value="2"/>
</dbReference>
<dbReference type="InterPro" id="IPR015943">
    <property type="entry name" value="WD40/YVTN_repeat-like_dom_sf"/>
</dbReference>
<keyword evidence="5" id="KW-1185">Reference proteome</keyword>
<dbReference type="Pfam" id="PF00400">
    <property type="entry name" value="WD40"/>
    <property type="match status" value="1"/>
</dbReference>
<protein>
    <recommendedName>
        <fullName evidence="3">RAVE complex protein Rav1 C-terminal domain-containing protein</fullName>
    </recommendedName>
</protein>
<dbReference type="InterPro" id="IPR052208">
    <property type="entry name" value="DmX-like/RAVE_component"/>
</dbReference>
<evidence type="ECO:0000259" key="3">
    <source>
        <dbReference type="Pfam" id="PF12234"/>
    </source>
</evidence>
<evidence type="ECO:0000313" key="4">
    <source>
        <dbReference type="EMBL" id="KAF0734348.1"/>
    </source>
</evidence>
<dbReference type="Gene3D" id="2.130.10.10">
    <property type="entry name" value="YVTN repeat-like/Quinoprotein amine dehydrogenase"/>
    <property type="match status" value="2"/>
</dbReference>
<dbReference type="PANTHER" id="PTHR13950:SF9">
    <property type="entry name" value="RABCONNECTIN-3A"/>
    <property type="match status" value="1"/>
</dbReference>
<proteinExistence type="predicted"/>
<evidence type="ECO:0000256" key="2">
    <source>
        <dbReference type="SAM" id="MobiDB-lite"/>
    </source>
</evidence>
<dbReference type="Pfam" id="PF12234">
    <property type="entry name" value="Rav1p_C"/>
    <property type="match status" value="1"/>
</dbReference>
<dbReference type="InterPro" id="IPR036322">
    <property type="entry name" value="WD40_repeat_dom_sf"/>
</dbReference>
<dbReference type="PROSITE" id="PS50082">
    <property type="entry name" value="WD_REPEATS_2"/>
    <property type="match status" value="1"/>
</dbReference>
<dbReference type="GO" id="GO:0007035">
    <property type="term" value="P:vacuolar acidification"/>
    <property type="evidence" value="ECO:0007669"/>
    <property type="project" value="TreeGrafter"/>
</dbReference>
<dbReference type="SMART" id="SM00320">
    <property type="entry name" value="WD40"/>
    <property type="match status" value="6"/>
</dbReference>
<dbReference type="PANTHER" id="PTHR13950">
    <property type="entry name" value="RABCONNECTIN-RELATED"/>
    <property type="match status" value="1"/>
</dbReference>
<evidence type="ECO:0000256" key="1">
    <source>
        <dbReference type="PROSITE-ProRule" id="PRU00221"/>
    </source>
</evidence>
<dbReference type="Proteomes" id="UP000481153">
    <property type="component" value="Unassembled WGS sequence"/>
</dbReference>
<feature type="compositionally biased region" description="Polar residues" evidence="2">
    <location>
        <begin position="1459"/>
        <end position="1470"/>
    </location>
</feature>
<organism evidence="4 5">
    <name type="scientific">Aphanomyces euteiches</name>
    <dbReference type="NCBI Taxonomy" id="100861"/>
    <lineage>
        <taxon>Eukaryota</taxon>
        <taxon>Sar</taxon>
        <taxon>Stramenopiles</taxon>
        <taxon>Oomycota</taxon>
        <taxon>Saprolegniomycetes</taxon>
        <taxon>Saprolegniales</taxon>
        <taxon>Verrucalvaceae</taxon>
        <taxon>Aphanomyces</taxon>
    </lineage>
</organism>
<accession>A0A6G0X353</accession>
<dbReference type="InterPro" id="IPR001680">
    <property type="entry name" value="WD40_rpt"/>
</dbReference>
<dbReference type="PROSITE" id="PS50294">
    <property type="entry name" value="WD_REPEATS_REGION"/>
    <property type="match status" value="1"/>
</dbReference>
<dbReference type="GO" id="GO:0043291">
    <property type="term" value="C:RAVE complex"/>
    <property type="evidence" value="ECO:0007669"/>
    <property type="project" value="TreeGrafter"/>
</dbReference>
<keyword evidence="1" id="KW-0853">WD repeat</keyword>
<feature type="repeat" description="WD" evidence="1">
    <location>
        <begin position="1660"/>
        <end position="1693"/>
    </location>
</feature>
<dbReference type="InterPro" id="IPR022033">
    <property type="entry name" value="Rav1p_C"/>
</dbReference>
<feature type="region of interest" description="Disordered" evidence="2">
    <location>
        <begin position="1448"/>
        <end position="1471"/>
    </location>
</feature>
<sequence>MISLWKVVDDAVTVYSNRSFQLDAMTHLFDVCALGRYVATTSSPHARLVKVWSLHSWTTEMTKPFCVFLGHSHSITSIEWMHHGIGAIDNATLLTLDRSGEVTFWREDSNAATFAFIRMFLYESRSESVIRSCGSIVQQMSPQLSKWGTNDMPVKLWKSSAPKAKHHDLYTHTMDRFQTKSSKALGFSYRPGATADSHEGEKFIQGNIALPKCSIAYLVYAIQEDGGLRVWRVEFTSFLTSTPRVTQVTYTLDLHKELKDAELLKMSSVDFSVQSSSFQMSALLHTSSHGVASLLLQFSDSKSQHSLTWKGVPDLVTSAGSLFPLEEIQVNEPNSLLLRDTHRTLFGLDAPTECITMYEEQIQACVAVSLDLVFCVATESKLLAVCNRDEKIMLDSASQESEAWNILSLALGREDTERNVRLLGVSANRLFLWRIDVEVPSQPRVLEKHDTASLGTAIHGSYLSSCDSAITVSSTAANSTIQFWKIEDELVSMKIVHEIDLAASIRQLKVDRMGRLAILLSEPIVQIQYLWDPLYVHTWPVDSSVHTIAWMQHQVVCLSTTTLYVFKVDGTPLVNHDVSPGIPNSVCIEQRSDFPLIFVSHGSFVTKFQARDPSIIASTIPDANPWTPIVLLHFILQGKIKAAERVLQTLVDAITQHETQSYVAMKETRARFPWMAWKNVCLDKLGKDDRMTFSQKKDTAAMLFAPRVSSVATATKKSTDFQSFFTSERLSKLSEPAMFQSICKMLKGEEIATDFPGLKFSMRLLWDETNTYGLCAEALLWARLTKMDIFSLPYFQTLTMEWKNMLDLRLPFWLDDIQRLKQKTEQVAQREYAASKDPFSIALYYVLLGKTKLLSGLFRVAKELKIAELLANDFTEERWKSAAIKNAFVLKSKQRYALAATFFLLGGKVYEAASIAESADPTFVLSFLILRLSEPSSLSDLGPTTQQFIQAALLTKAKSCNDVYMQCLCSFLVNNRLDLDPLFTKTAGSMTCAFQTTSSTYWRVLGSTLYNGCQLVQHARHTIREEQEASCISLHCMAASRLHAQGHYYLSYSVLADMAEVFSSYEYLPQWTWAQSLRHEISLVCLEHQLQTICPPFLESLDESLRQQNTAPVLLDLQDKVELAWSFFPQILPSEVAPLLRRCSPIAWMLMSRWLQNTSQPVLDQIAIITSSLQAISLVPKWVLEAALTLVQYLHLVEDEEPGLVRVATAAIYTALAVVFPVYVTSLPGCCLVRLLSLMCPQKEITSSGYDQCLTCLEFKPRLMPSLRRDLPYLYSMIQLLLSTSISKTPSSKCPYWSALMAAVHDTMGQHVQRLTDQLTLAQQLLSNWKDYYTPRVVSATSCSCTPSCEWHKLFQLLVPSPSLEFDPVQRIEPPEMFTEVIYRSDVPGEHIRAMCCNNQQKNTVVFTNGRFIYRALAKKPPKTSSDTSNCQLHVNAKFTPPTAFFASESDQVKPPTPSVISPQPDSKGTGSYKPIAVQSHPSLPLFCSGTVKGTIEVWRFDETSSCNVFEHQVLPATNALAPLTTPRRDVHRIRFANTGHILGACDALGYVYLWNFASEGAVACYAHLQCHNRGTRDFAFLNASSCVASVGLSTKKKNLCLWDTLLPPHKALICAPQCHPLGAASVVFSSRHQLLISGGESGSLNIFDVRRQRVLYTVSTAHDSAITALALHPKGHCVLSGSATGDVKIWSLPLFRELSNWTSGKPKQPSFLGDASSFATTAPTFSGITDTFATEDFFYACSTDGIIQRYQTPVTTALPV</sequence>
<feature type="domain" description="RAVE complex protein Rav1 C-terminal" evidence="3">
    <location>
        <begin position="626"/>
        <end position="974"/>
    </location>
</feature>